<dbReference type="AlphaFoldDB" id="A0A381P8G6"/>
<reference evidence="3" key="1">
    <citation type="submission" date="2018-05" db="EMBL/GenBank/DDBJ databases">
        <authorList>
            <person name="Lanie J.A."/>
            <person name="Ng W.-L."/>
            <person name="Kazmierczak K.M."/>
            <person name="Andrzejewski T.M."/>
            <person name="Davidsen T.M."/>
            <person name="Wayne K.J."/>
            <person name="Tettelin H."/>
            <person name="Glass J.I."/>
            <person name="Rusch D."/>
            <person name="Podicherti R."/>
            <person name="Tsui H.-C.T."/>
            <person name="Winkler M.E."/>
        </authorList>
    </citation>
    <scope>NUCLEOTIDE SEQUENCE</scope>
</reference>
<dbReference type="EMBL" id="UINC01000912">
    <property type="protein sequence ID" value="SUZ63246.1"/>
    <property type="molecule type" value="Genomic_DNA"/>
</dbReference>
<gene>
    <name evidence="3" type="ORF">METZ01_LOCUS16100</name>
</gene>
<name>A0A381P8G6_9ZZZZ</name>
<accession>A0A381P8G6</accession>
<evidence type="ECO:0000256" key="1">
    <source>
        <dbReference type="SAM" id="MobiDB-lite"/>
    </source>
</evidence>
<sequence>MTTVLALHIGGASVHAAVSVGGRIDVLALGDGRADLPAPAPTDGPGLVRILTTAQARCVRVVDAVPDELIVVRPDVGADDATLGEAASRARVPVPVVLDELRAVAALAAHGPAGIDRSLAPALGGLFWHRSGDAPTGPKPIVTREDLGVDASRPDRLPSAPSVVAVGPRTVFEDDEPRSSRRRGLPTSFLFVLAVLVLGAFAALLVLRGDDRPIAPPPTVVATTAPQAPVVEAPTTTLTPAPTTMVVSTTSPAPTTIAPPTSEEPLVAVDPVTGEEPLVAVDPVTGEVLRPAPAPSEEQSGGGEPGDGTPSTTTSPPRLGTVTLSGVGFTLDATTDTERLWAFGDDGEAALADLTTVLGEPVGDPGWGADARCTPPEVRRLGWGDLEVVLSRGAAGGPTLLAQWYLTGEDSTTTSLWTLERIGIGSTVADLLAAHGDQLTLEQPSDQDPAGWFDTEPLLGDGILGAVGNTSDTGRILLMWAGDGCRRRFG</sequence>
<keyword evidence="2" id="KW-1133">Transmembrane helix</keyword>
<feature type="region of interest" description="Disordered" evidence="1">
    <location>
        <begin position="241"/>
        <end position="263"/>
    </location>
</feature>
<proteinExistence type="predicted"/>
<feature type="compositionally biased region" description="Low complexity" evidence="1">
    <location>
        <begin position="241"/>
        <end position="261"/>
    </location>
</feature>
<feature type="transmembrane region" description="Helical" evidence="2">
    <location>
        <begin position="188"/>
        <end position="207"/>
    </location>
</feature>
<feature type="region of interest" description="Disordered" evidence="1">
    <location>
        <begin position="286"/>
        <end position="322"/>
    </location>
</feature>
<organism evidence="3">
    <name type="scientific">marine metagenome</name>
    <dbReference type="NCBI Taxonomy" id="408172"/>
    <lineage>
        <taxon>unclassified sequences</taxon>
        <taxon>metagenomes</taxon>
        <taxon>ecological metagenomes</taxon>
    </lineage>
</organism>
<protein>
    <submittedName>
        <fullName evidence="3">Uncharacterized protein</fullName>
    </submittedName>
</protein>
<evidence type="ECO:0000313" key="3">
    <source>
        <dbReference type="EMBL" id="SUZ63246.1"/>
    </source>
</evidence>
<evidence type="ECO:0000256" key="2">
    <source>
        <dbReference type="SAM" id="Phobius"/>
    </source>
</evidence>
<feature type="compositionally biased region" description="Low complexity" evidence="1">
    <location>
        <begin position="307"/>
        <end position="317"/>
    </location>
</feature>
<keyword evidence="2" id="KW-0812">Transmembrane</keyword>
<keyword evidence="2" id="KW-0472">Membrane</keyword>